<protein>
    <recommendedName>
        <fullName evidence="16">tRNA pseudouridine synthase</fullName>
    </recommendedName>
</protein>
<dbReference type="InterPro" id="IPR020095">
    <property type="entry name" value="PsdUridine_synth_TruA_C"/>
</dbReference>
<organism evidence="14 15">
    <name type="scientific">Pythium insidiosum</name>
    <name type="common">Pythiosis disease agent</name>
    <dbReference type="NCBI Taxonomy" id="114742"/>
    <lineage>
        <taxon>Eukaryota</taxon>
        <taxon>Sar</taxon>
        <taxon>Stramenopiles</taxon>
        <taxon>Oomycota</taxon>
        <taxon>Peronosporomycetes</taxon>
        <taxon>Pythiales</taxon>
        <taxon>Pythiaceae</taxon>
        <taxon>Pythium</taxon>
    </lineage>
</organism>
<dbReference type="InterPro" id="IPR020103">
    <property type="entry name" value="PsdUridine_synth_cat_dom_sf"/>
</dbReference>
<dbReference type="GO" id="GO:0051539">
    <property type="term" value="F:4 iron, 4 sulfur cluster binding"/>
    <property type="evidence" value="ECO:0007669"/>
    <property type="project" value="UniProtKB-KW"/>
</dbReference>
<evidence type="ECO:0000256" key="5">
    <source>
        <dbReference type="ARBA" id="ARBA00022694"/>
    </source>
</evidence>
<keyword evidence="9" id="KW-0411">Iron-sulfur</keyword>
<reference evidence="14" key="1">
    <citation type="submission" date="2021-12" db="EMBL/GenBank/DDBJ databases">
        <title>Prjna785345.</title>
        <authorList>
            <person name="Rujirawat T."/>
            <person name="Krajaejun T."/>
        </authorList>
    </citation>
    <scope>NUCLEOTIDE SEQUENCE</scope>
    <source>
        <strain evidence="14">Pi057C3</strain>
    </source>
</reference>
<gene>
    <name evidence="14" type="ORF">P43SY_001728</name>
</gene>
<dbReference type="GO" id="GO:0009982">
    <property type="term" value="F:pseudouridine synthase activity"/>
    <property type="evidence" value="ECO:0007669"/>
    <property type="project" value="InterPro"/>
</dbReference>
<feature type="region of interest" description="Disordered" evidence="11">
    <location>
        <begin position="301"/>
        <end position="322"/>
    </location>
</feature>
<keyword evidence="6" id="KW-0235">DNA replication</keyword>
<dbReference type="HAMAP" id="MF_00171">
    <property type="entry name" value="TruA"/>
    <property type="match status" value="1"/>
</dbReference>
<evidence type="ECO:0000259" key="13">
    <source>
        <dbReference type="Pfam" id="PF04104"/>
    </source>
</evidence>
<dbReference type="InterPro" id="IPR007238">
    <property type="entry name" value="DNA_primase_lsu_euk/arc"/>
</dbReference>
<evidence type="ECO:0000313" key="15">
    <source>
        <dbReference type="Proteomes" id="UP001209570"/>
    </source>
</evidence>
<dbReference type="InterPro" id="IPR058560">
    <property type="entry name" value="DNA_primase_C"/>
</dbReference>
<dbReference type="GO" id="GO:0003723">
    <property type="term" value="F:RNA binding"/>
    <property type="evidence" value="ECO:0007669"/>
    <property type="project" value="InterPro"/>
</dbReference>
<dbReference type="Gene3D" id="1.20.930.80">
    <property type="match status" value="1"/>
</dbReference>
<dbReference type="AlphaFoldDB" id="A0AAD5LY42"/>
<keyword evidence="8" id="KW-0408">Iron</keyword>
<keyword evidence="7" id="KW-0479">Metal-binding</keyword>
<keyword evidence="4" id="KW-0639">Primosome</keyword>
<feature type="domain" description="Pseudouridine synthase I TruA alpha/beta" evidence="12">
    <location>
        <begin position="496"/>
        <end position="604"/>
    </location>
</feature>
<dbReference type="GO" id="GO:0006269">
    <property type="term" value="P:DNA replication, synthesis of primer"/>
    <property type="evidence" value="ECO:0007669"/>
    <property type="project" value="UniProtKB-KW"/>
</dbReference>
<dbReference type="NCBIfam" id="TIGR00071">
    <property type="entry name" value="hisT_truA"/>
    <property type="match status" value="1"/>
</dbReference>
<dbReference type="EMBL" id="JAKCXM010000322">
    <property type="protein sequence ID" value="KAJ0395860.1"/>
    <property type="molecule type" value="Genomic_DNA"/>
</dbReference>
<dbReference type="Pfam" id="PF26466">
    <property type="entry name" value="DNA_primase_lrg_N"/>
    <property type="match status" value="1"/>
</dbReference>
<keyword evidence="3" id="KW-0004">4Fe-4S</keyword>
<dbReference type="PANTHER" id="PTHR10537">
    <property type="entry name" value="DNA PRIMASE LARGE SUBUNIT"/>
    <property type="match status" value="1"/>
</dbReference>
<dbReference type="Gene3D" id="3.30.70.580">
    <property type="entry name" value="Pseudouridine synthase I, catalytic domain, N-terminal subdomain"/>
    <property type="match status" value="1"/>
</dbReference>
<evidence type="ECO:0000256" key="11">
    <source>
        <dbReference type="SAM" id="MobiDB-lite"/>
    </source>
</evidence>
<feature type="domain" description="DNA primase large subunit C-terminal" evidence="13">
    <location>
        <begin position="111"/>
        <end position="255"/>
    </location>
</feature>
<dbReference type="Pfam" id="PF01416">
    <property type="entry name" value="PseudoU_synth_1"/>
    <property type="match status" value="1"/>
</dbReference>
<dbReference type="GO" id="GO:0046872">
    <property type="term" value="F:metal ion binding"/>
    <property type="evidence" value="ECO:0007669"/>
    <property type="project" value="UniProtKB-KW"/>
</dbReference>
<proteinExistence type="inferred from homology"/>
<evidence type="ECO:0000313" key="14">
    <source>
        <dbReference type="EMBL" id="KAJ0395860.1"/>
    </source>
</evidence>
<evidence type="ECO:0000256" key="10">
    <source>
        <dbReference type="ARBA" id="ARBA00023235"/>
    </source>
</evidence>
<dbReference type="GO" id="GO:0008033">
    <property type="term" value="P:tRNA processing"/>
    <property type="evidence" value="ECO:0007669"/>
    <property type="project" value="UniProtKB-KW"/>
</dbReference>
<evidence type="ECO:0000256" key="3">
    <source>
        <dbReference type="ARBA" id="ARBA00022485"/>
    </source>
</evidence>
<dbReference type="GO" id="GO:0001522">
    <property type="term" value="P:pseudouridine synthesis"/>
    <property type="evidence" value="ECO:0007669"/>
    <property type="project" value="InterPro"/>
</dbReference>
<evidence type="ECO:0000256" key="7">
    <source>
        <dbReference type="ARBA" id="ARBA00022723"/>
    </source>
</evidence>
<feature type="region of interest" description="Disordered" evidence="11">
    <location>
        <begin position="709"/>
        <end position="730"/>
    </location>
</feature>
<comment type="cofactor">
    <cofactor evidence="1">
        <name>[4Fe-4S] cluster</name>
        <dbReference type="ChEBI" id="CHEBI:49883"/>
    </cofactor>
</comment>
<evidence type="ECO:0008006" key="16">
    <source>
        <dbReference type="Google" id="ProtNLM"/>
    </source>
</evidence>
<dbReference type="GO" id="GO:0006270">
    <property type="term" value="P:DNA replication initiation"/>
    <property type="evidence" value="ECO:0007669"/>
    <property type="project" value="TreeGrafter"/>
</dbReference>
<keyword evidence="10" id="KW-0413">Isomerase</keyword>
<comment type="caution">
    <text evidence="14">The sequence shown here is derived from an EMBL/GenBank/DDBJ whole genome shotgun (WGS) entry which is preliminary data.</text>
</comment>
<keyword evidence="15" id="KW-1185">Reference proteome</keyword>
<name>A0AAD5LY42_PYTIN</name>
<dbReference type="Pfam" id="PF04104">
    <property type="entry name" value="DNA_primase_lrg"/>
    <property type="match status" value="1"/>
</dbReference>
<evidence type="ECO:0000256" key="4">
    <source>
        <dbReference type="ARBA" id="ARBA00022515"/>
    </source>
</evidence>
<evidence type="ECO:0000256" key="8">
    <source>
        <dbReference type="ARBA" id="ARBA00023004"/>
    </source>
</evidence>
<evidence type="ECO:0000256" key="1">
    <source>
        <dbReference type="ARBA" id="ARBA00001966"/>
    </source>
</evidence>
<evidence type="ECO:0000256" key="2">
    <source>
        <dbReference type="ARBA" id="ARBA00009375"/>
    </source>
</evidence>
<accession>A0AAD5LY42</accession>
<dbReference type="PANTHER" id="PTHR10537:SF3">
    <property type="entry name" value="DNA PRIMASE LARGE SUBUNIT"/>
    <property type="match status" value="1"/>
</dbReference>
<dbReference type="InterPro" id="IPR001406">
    <property type="entry name" value="PsdUridine_synth_TruA"/>
</dbReference>
<evidence type="ECO:0000259" key="12">
    <source>
        <dbReference type="Pfam" id="PF01416"/>
    </source>
</evidence>
<keyword evidence="5" id="KW-0819">tRNA processing</keyword>
<dbReference type="SUPFAM" id="SSF55120">
    <property type="entry name" value="Pseudouridine synthase"/>
    <property type="match status" value="1"/>
</dbReference>
<dbReference type="InterPro" id="IPR020097">
    <property type="entry name" value="PsdUridine_synth_TruA_a/b_dom"/>
</dbReference>
<comment type="similarity">
    <text evidence="2">Belongs to the tRNA pseudouridine synthase TruA family.</text>
</comment>
<evidence type="ECO:0000256" key="6">
    <source>
        <dbReference type="ARBA" id="ARBA00022705"/>
    </source>
</evidence>
<dbReference type="Gene3D" id="3.30.70.660">
    <property type="entry name" value="Pseudouridine synthase I, catalytic domain, C-terminal subdomain"/>
    <property type="match status" value="1"/>
</dbReference>
<dbReference type="Proteomes" id="UP001209570">
    <property type="component" value="Unassembled WGS sequence"/>
</dbReference>
<dbReference type="InterPro" id="IPR020094">
    <property type="entry name" value="TruA/RsuA/RluB/E/F_N"/>
</dbReference>
<sequence length="730" mass="83574">MWTTFYAAAPRHAVELEAFESSGCSRLDVLRALSSGISRRRSELPVTASDALEKLDADHAMDIVSHFALRLAFSTEMELAEWHAQRRVDQPIGRQHQGEQQLALTLENIDRIAESHFPLCMRHLHRKLRENHHLKYDGRVQYRMFLKGLGFTVQDSLIFFRDEFTRVISPAKFDREYAYHIRHSYGLEGSRKDYAPMDCAQIINGAAPRHGQHHGCPFKHWDTAALDAELRRTGLSSTDQVARITRLAAQRKPEAAEAAGAAPAPVMLDKNVNKSQLLTILDELRERVGNDSAAAKVLTEVTESKSADASNKRHKKEKKPKREFQMSKYAQRLVAIKFLYIGDKYDGFARQDHTEETIERYVFSALQHTKLIESIDGCEYSRCGRTDKGVSAFGQVIGIRVRSNLPVDAELLDAATIDEVRPGQRFRVKMPTGDERTLTELDYAVHINRALPDDIRVYAVVAAPAGFSARFDCRERMYRYFFVRKSLDIEKMRLGAAKLVGTHDYRNFCRIDTSKHTFERKIRSFEILPCEDHESKEVAQQMFRFEAFLWHQVRCMVQVLFLIGEGKEEPEIVDRLLDITATPRKPQYDMASDRPLCLQDCLFDNVEFEYSPLALHHVHEHVSGLWEQAAIKTAMLRSDLDMLEQFQVDPAKAIAALTHYAPRLEQLMQERGMTGACAWKEIQTLLPLAAKPKHIPLLARNTGFSVQEKKDLMKARKRRRQEQGEAVGQE</sequence>
<evidence type="ECO:0000256" key="9">
    <source>
        <dbReference type="ARBA" id="ARBA00023014"/>
    </source>
</evidence>